<dbReference type="PANTHER" id="PTHR47027:SF30">
    <property type="entry name" value="THAP-TYPE DOMAIN-CONTAINING PROTEIN"/>
    <property type="match status" value="1"/>
</dbReference>
<comment type="caution">
    <text evidence="1">The sequence shown here is derived from an EMBL/GenBank/DDBJ whole genome shotgun (WGS) entry which is preliminary data.</text>
</comment>
<dbReference type="PANTHER" id="PTHR47027">
    <property type="entry name" value="REVERSE TRANSCRIPTASE DOMAIN-CONTAINING PROTEIN"/>
    <property type="match status" value="1"/>
</dbReference>
<reference evidence="1" key="1">
    <citation type="submission" date="2019-10" db="EMBL/GenBank/DDBJ databases">
        <authorList>
            <person name="Soares A.E.R."/>
            <person name="Aleixo A."/>
            <person name="Schneider P."/>
            <person name="Miyaki C.Y."/>
            <person name="Schneider M.P."/>
            <person name="Mello C."/>
            <person name="Vasconcelos A.T.R."/>
        </authorList>
    </citation>
    <scope>NUCLEOTIDE SEQUENCE</scope>
    <source>
        <tissue evidence="1">Muscle</tissue>
    </source>
</reference>
<name>A0ABQ9D2Z5_9PASS</name>
<keyword evidence="2" id="KW-1185">Reference proteome</keyword>
<dbReference type="EMBL" id="WHWB01034380">
    <property type="protein sequence ID" value="KAJ7410863.1"/>
    <property type="molecule type" value="Genomic_DNA"/>
</dbReference>
<gene>
    <name evidence="1" type="ORF">WISP_106036</name>
</gene>
<sequence>MIIFWKHGGQALHAKFHKLVVLCWEQGELPSDLHDSVIITLDKKKGEKSDCSNYQDGKIDKEIDNSLAKAYRAFRKLHKRVWPNKYLKKSTKISVYRAIVLSTLSYGSESWVIYCHHLRLLEWFHQRCLRSILNIHWYDYMTNVSVLEQAGDTSIEAMLMRTQLCWAGHVSRMENYRLPKIVLYGELATGHIDCHQWSTLASNWDSWRHTIHYAATSFENAHRISLKEKRQCRKNRSSPVSPKETFRYAFCDWTCLSRINLFSNQHACSKHG</sequence>
<evidence type="ECO:0000313" key="1">
    <source>
        <dbReference type="EMBL" id="KAJ7410863.1"/>
    </source>
</evidence>
<protein>
    <submittedName>
        <fullName evidence="1">Uncharacterized protein</fullName>
    </submittedName>
</protein>
<organism evidence="1 2">
    <name type="scientific">Willisornis vidua</name>
    <name type="common">Xingu scale-backed antbird</name>
    <dbReference type="NCBI Taxonomy" id="1566151"/>
    <lineage>
        <taxon>Eukaryota</taxon>
        <taxon>Metazoa</taxon>
        <taxon>Chordata</taxon>
        <taxon>Craniata</taxon>
        <taxon>Vertebrata</taxon>
        <taxon>Euteleostomi</taxon>
        <taxon>Archelosauria</taxon>
        <taxon>Archosauria</taxon>
        <taxon>Dinosauria</taxon>
        <taxon>Saurischia</taxon>
        <taxon>Theropoda</taxon>
        <taxon>Coelurosauria</taxon>
        <taxon>Aves</taxon>
        <taxon>Neognathae</taxon>
        <taxon>Neoaves</taxon>
        <taxon>Telluraves</taxon>
        <taxon>Australaves</taxon>
        <taxon>Passeriformes</taxon>
        <taxon>Thamnophilidae</taxon>
        <taxon>Willisornis</taxon>
    </lineage>
</organism>
<accession>A0ABQ9D2Z5</accession>
<dbReference type="Proteomes" id="UP001145742">
    <property type="component" value="Unassembled WGS sequence"/>
</dbReference>
<evidence type="ECO:0000313" key="2">
    <source>
        <dbReference type="Proteomes" id="UP001145742"/>
    </source>
</evidence>
<proteinExistence type="predicted"/>